<organism evidence="12 13">
    <name type="scientific">Parenemella sanctibonifatiensis</name>
    <dbReference type="NCBI Taxonomy" id="2016505"/>
    <lineage>
        <taxon>Bacteria</taxon>
        <taxon>Bacillati</taxon>
        <taxon>Actinomycetota</taxon>
        <taxon>Actinomycetes</taxon>
        <taxon>Propionibacteriales</taxon>
        <taxon>Propionibacteriaceae</taxon>
        <taxon>Parenemella</taxon>
    </lineage>
</organism>
<evidence type="ECO:0000313" key="12">
    <source>
        <dbReference type="EMBL" id="OYN88737.1"/>
    </source>
</evidence>
<dbReference type="InterPro" id="IPR054585">
    <property type="entry name" value="NDH2-like_C"/>
</dbReference>
<accession>A0A255EAZ2</accession>
<evidence type="ECO:0000259" key="11">
    <source>
        <dbReference type="Pfam" id="PF22366"/>
    </source>
</evidence>
<dbReference type="Proteomes" id="UP000216533">
    <property type="component" value="Unassembled WGS sequence"/>
</dbReference>
<sequence length="448" mass="48459">MNKPSRRPKVVIVGAGFAGIAATRELKRKNVDVTLIDANAFTTFQPLLYQVATGGLNPGDVTYSLRALAAGAGARFRLGKMVGLDRVNKQVVLDDGTRVDYDFLMLSQGLGANFFGIPGAQEYAMALYTRSEAISLRDVILHGLERKAAGKVPRNKQLSMVVVGGGPTGVEMAGTLAELRNSGIPEMYPELTISDVQVALVEMTDHLLGPFDDSLRRYTRRQLELRGVRVLTNTAIAEVFADHVVFKNGETEPADLVVWAGGVAGHQEVGDWGLPQGAGGRIKVNRDLRVEGEDAIFAAGDAATISEKPVPGLAQPALQMGAHVANEIVRALKGEPAEDFEYNDLGTMATIGRSSAVAELPKKIKLTGLPAWLMWVLVHLYQLLGGRNRIQAMINLGVRYIAWPRHAITIVGDQAVPPAVQFRRDKEALEEKLAQAEREAEEAERAQG</sequence>
<evidence type="ECO:0000256" key="9">
    <source>
        <dbReference type="SAM" id="Coils"/>
    </source>
</evidence>
<dbReference type="RefSeq" id="WP_094449952.1">
    <property type="nucleotide sequence ID" value="NZ_NMVI01000011.1"/>
</dbReference>
<evidence type="ECO:0000256" key="3">
    <source>
        <dbReference type="ARBA" id="ARBA00022630"/>
    </source>
</evidence>
<gene>
    <name evidence="12" type="ORF">CGZ92_03235</name>
</gene>
<comment type="similarity">
    <text evidence="1">Belongs to the NADH dehydrogenase family.</text>
</comment>
<evidence type="ECO:0000256" key="5">
    <source>
        <dbReference type="ARBA" id="ARBA00022946"/>
    </source>
</evidence>
<keyword evidence="5" id="KW-0809">Transit peptide</keyword>
<dbReference type="InterPro" id="IPR036188">
    <property type="entry name" value="FAD/NAD-bd_sf"/>
</dbReference>
<evidence type="ECO:0000256" key="2">
    <source>
        <dbReference type="ARBA" id="ARBA00012637"/>
    </source>
</evidence>
<reference evidence="12 13" key="1">
    <citation type="submission" date="2017-07" db="EMBL/GenBank/DDBJ databases">
        <title>Draft whole genome sequences of clinical Proprionibacteriaceae strains.</title>
        <authorList>
            <person name="Bernier A.-M."/>
            <person name="Bernard K."/>
            <person name="Domingo M.-C."/>
        </authorList>
    </citation>
    <scope>NUCLEOTIDE SEQUENCE [LARGE SCALE GENOMIC DNA]</scope>
    <source>
        <strain evidence="12 13">NML 160184</strain>
    </source>
</reference>
<dbReference type="InterPro" id="IPR045024">
    <property type="entry name" value="NDH-2"/>
</dbReference>
<dbReference type="EMBL" id="NMVI01000011">
    <property type="protein sequence ID" value="OYN88737.1"/>
    <property type="molecule type" value="Genomic_DNA"/>
</dbReference>
<evidence type="ECO:0000313" key="13">
    <source>
        <dbReference type="Proteomes" id="UP000216533"/>
    </source>
</evidence>
<evidence type="ECO:0000256" key="8">
    <source>
        <dbReference type="ARBA" id="ARBA00047599"/>
    </source>
</evidence>
<feature type="domain" description="External alternative NADH-ubiquinone oxidoreductase-like C-terminal" evidence="11">
    <location>
        <begin position="345"/>
        <end position="396"/>
    </location>
</feature>
<dbReference type="PANTHER" id="PTHR43706">
    <property type="entry name" value="NADH DEHYDROGENASE"/>
    <property type="match status" value="1"/>
</dbReference>
<comment type="catalytic activity">
    <reaction evidence="8">
        <text>a quinone + NADH + H(+) = a quinol + NAD(+)</text>
        <dbReference type="Rhea" id="RHEA:46160"/>
        <dbReference type="ChEBI" id="CHEBI:15378"/>
        <dbReference type="ChEBI" id="CHEBI:24646"/>
        <dbReference type="ChEBI" id="CHEBI:57540"/>
        <dbReference type="ChEBI" id="CHEBI:57945"/>
        <dbReference type="ChEBI" id="CHEBI:132124"/>
        <dbReference type="EC" id="1.6.5.9"/>
    </reaction>
</comment>
<dbReference type="PRINTS" id="PR00469">
    <property type="entry name" value="PNDRDTASEII"/>
</dbReference>
<dbReference type="Pfam" id="PF07992">
    <property type="entry name" value="Pyr_redox_2"/>
    <property type="match status" value="1"/>
</dbReference>
<evidence type="ECO:0000256" key="7">
    <source>
        <dbReference type="ARBA" id="ARBA00023027"/>
    </source>
</evidence>
<keyword evidence="9" id="KW-0175">Coiled coil</keyword>
<dbReference type="PRINTS" id="PR00368">
    <property type="entry name" value="FADPNR"/>
</dbReference>
<evidence type="ECO:0000256" key="4">
    <source>
        <dbReference type="ARBA" id="ARBA00022827"/>
    </source>
</evidence>
<dbReference type="SUPFAM" id="SSF51905">
    <property type="entry name" value="FAD/NAD(P)-binding domain"/>
    <property type="match status" value="1"/>
</dbReference>
<feature type="domain" description="FAD/NAD(P)-binding" evidence="10">
    <location>
        <begin position="9"/>
        <end position="321"/>
    </location>
</feature>
<dbReference type="AlphaFoldDB" id="A0A255EAZ2"/>
<evidence type="ECO:0000256" key="6">
    <source>
        <dbReference type="ARBA" id="ARBA00023002"/>
    </source>
</evidence>
<evidence type="ECO:0000259" key="10">
    <source>
        <dbReference type="Pfam" id="PF07992"/>
    </source>
</evidence>
<keyword evidence="4" id="KW-0274">FAD</keyword>
<protein>
    <recommendedName>
        <fullName evidence="2">NADH:ubiquinone reductase (non-electrogenic)</fullName>
        <ecNumber evidence="2">1.6.5.9</ecNumber>
    </recommendedName>
</protein>
<proteinExistence type="inferred from homology"/>
<dbReference type="PANTHER" id="PTHR43706:SF47">
    <property type="entry name" value="EXTERNAL NADH-UBIQUINONE OXIDOREDUCTASE 1, MITOCHONDRIAL-RELATED"/>
    <property type="match status" value="1"/>
</dbReference>
<keyword evidence="6" id="KW-0560">Oxidoreductase</keyword>
<dbReference type="Gene3D" id="3.50.50.100">
    <property type="match status" value="1"/>
</dbReference>
<feature type="coiled-coil region" evidence="9">
    <location>
        <begin position="419"/>
        <end position="446"/>
    </location>
</feature>
<comment type="caution">
    <text evidence="12">The sequence shown here is derived from an EMBL/GenBank/DDBJ whole genome shotgun (WGS) entry which is preliminary data.</text>
</comment>
<keyword evidence="7" id="KW-0520">NAD</keyword>
<dbReference type="GO" id="GO:0050136">
    <property type="term" value="F:NADH dehydrogenase (quinone) (non-electrogenic) activity"/>
    <property type="evidence" value="ECO:0007669"/>
    <property type="project" value="UniProtKB-EC"/>
</dbReference>
<dbReference type="InterPro" id="IPR023753">
    <property type="entry name" value="FAD/NAD-binding_dom"/>
</dbReference>
<name>A0A255EAZ2_9ACTN</name>
<evidence type="ECO:0000256" key="1">
    <source>
        <dbReference type="ARBA" id="ARBA00005272"/>
    </source>
</evidence>
<keyword evidence="3" id="KW-0285">Flavoprotein</keyword>
<dbReference type="Pfam" id="PF22366">
    <property type="entry name" value="NDH2_C"/>
    <property type="match status" value="1"/>
</dbReference>
<dbReference type="EC" id="1.6.5.9" evidence="2"/>